<organism evidence="6 7">
    <name type="scientific">Noviherbaspirillum album</name>
    <dbReference type="NCBI Taxonomy" id="3080276"/>
    <lineage>
        <taxon>Bacteria</taxon>
        <taxon>Pseudomonadati</taxon>
        <taxon>Pseudomonadota</taxon>
        <taxon>Betaproteobacteria</taxon>
        <taxon>Burkholderiales</taxon>
        <taxon>Oxalobacteraceae</taxon>
        <taxon>Noviherbaspirillum</taxon>
    </lineage>
</organism>
<evidence type="ECO:0000256" key="2">
    <source>
        <dbReference type="ARBA" id="ARBA00023125"/>
    </source>
</evidence>
<dbReference type="Gene3D" id="1.10.10.60">
    <property type="entry name" value="Homeodomain-like"/>
    <property type="match status" value="1"/>
</dbReference>
<comment type="caution">
    <text evidence="6">The sequence shown here is derived from an EMBL/GenBank/DDBJ whole genome shotgun (WGS) entry which is preliminary data.</text>
</comment>
<dbReference type="SUPFAM" id="SSF46689">
    <property type="entry name" value="Homeodomain-like"/>
    <property type="match status" value="1"/>
</dbReference>
<dbReference type="PRINTS" id="PR00455">
    <property type="entry name" value="HTHTETR"/>
</dbReference>
<sequence length="214" mass="24011">MTEFRNMPTELTPIQEILLVAAECFMERGFHATSIDDVARRMNATKGRIYHYYASKTDLFFGIHREGMARLFAAVQPARETARQAAGDGAAVLGAMLRAHALALFEHHAFESVVVQGVQLHRFGALTPGQRKELDELIESRDRFEQLFKDQTDIAKADGSVGDVNTSIAVKTMLGGLQWSLIWYRPEKNSSLENREYLADQMVATLLEGLRARP</sequence>
<dbReference type="Gene3D" id="1.10.357.10">
    <property type="entry name" value="Tetracycline Repressor, domain 2"/>
    <property type="match status" value="1"/>
</dbReference>
<feature type="domain" description="HTH tetR-type" evidence="5">
    <location>
        <begin position="11"/>
        <end position="71"/>
    </location>
</feature>
<dbReference type="InterPro" id="IPR041490">
    <property type="entry name" value="KstR2_TetR_C"/>
</dbReference>
<dbReference type="InterPro" id="IPR009057">
    <property type="entry name" value="Homeodomain-like_sf"/>
</dbReference>
<dbReference type="Pfam" id="PF17932">
    <property type="entry name" value="TetR_C_24"/>
    <property type="match status" value="1"/>
</dbReference>
<accession>A0ABU6JCK3</accession>
<protein>
    <submittedName>
        <fullName evidence="6">TetR/AcrR family transcriptional regulator</fullName>
    </submittedName>
</protein>
<dbReference type="InterPro" id="IPR036271">
    <property type="entry name" value="Tet_transcr_reg_TetR-rel_C_sf"/>
</dbReference>
<dbReference type="Proteomes" id="UP001352263">
    <property type="component" value="Unassembled WGS sequence"/>
</dbReference>
<keyword evidence="1" id="KW-0805">Transcription regulation</keyword>
<keyword evidence="3" id="KW-0804">Transcription</keyword>
<evidence type="ECO:0000259" key="5">
    <source>
        <dbReference type="PROSITE" id="PS50977"/>
    </source>
</evidence>
<reference evidence="6 7" key="1">
    <citation type="submission" date="2023-10" db="EMBL/GenBank/DDBJ databases">
        <title>Noviherbaspirillum sp. CPCC 100848 genome assembly.</title>
        <authorList>
            <person name="Li X.Y."/>
            <person name="Fang X.M."/>
        </authorList>
    </citation>
    <scope>NUCLEOTIDE SEQUENCE [LARGE SCALE GENOMIC DNA]</scope>
    <source>
        <strain evidence="6 7">CPCC 100848</strain>
    </source>
</reference>
<name>A0ABU6JCK3_9BURK</name>
<keyword evidence="2 4" id="KW-0238">DNA-binding</keyword>
<dbReference type="InterPro" id="IPR050109">
    <property type="entry name" value="HTH-type_TetR-like_transc_reg"/>
</dbReference>
<dbReference type="SUPFAM" id="SSF48498">
    <property type="entry name" value="Tetracyclin repressor-like, C-terminal domain"/>
    <property type="match status" value="1"/>
</dbReference>
<evidence type="ECO:0000313" key="7">
    <source>
        <dbReference type="Proteomes" id="UP001352263"/>
    </source>
</evidence>
<evidence type="ECO:0000313" key="6">
    <source>
        <dbReference type="EMBL" id="MEC4721258.1"/>
    </source>
</evidence>
<proteinExistence type="predicted"/>
<feature type="DNA-binding region" description="H-T-H motif" evidence="4">
    <location>
        <begin position="34"/>
        <end position="53"/>
    </location>
</feature>
<evidence type="ECO:0000256" key="4">
    <source>
        <dbReference type="PROSITE-ProRule" id="PRU00335"/>
    </source>
</evidence>
<dbReference type="PROSITE" id="PS50977">
    <property type="entry name" value="HTH_TETR_2"/>
    <property type="match status" value="1"/>
</dbReference>
<dbReference type="EMBL" id="JAWIIV010000017">
    <property type="protein sequence ID" value="MEC4721258.1"/>
    <property type="molecule type" value="Genomic_DNA"/>
</dbReference>
<evidence type="ECO:0000256" key="1">
    <source>
        <dbReference type="ARBA" id="ARBA00023015"/>
    </source>
</evidence>
<dbReference type="Pfam" id="PF00440">
    <property type="entry name" value="TetR_N"/>
    <property type="match status" value="1"/>
</dbReference>
<dbReference type="PANTHER" id="PTHR30055">
    <property type="entry name" value="HTH-TYPE TRANSCRIPTIONAL REGULATOR RUTR"/>
    <property type="match status" value="1"/>
</dbReference>
<gene>
    <name evidence="6" type="ORF">RY831_19005</name>
</gene>
<evidence type="ECO:0000256" key="3">
    <source>
        <dbReference type="ARBA" id="ARBA00023163"/>
    </source>
</evidence>
<dbReference type="PANTHER" id="PTHR30055:SF234">
    <property type="entry name" value="HTH-TYPE TRANSCRIPTIONAL REGULATOR BETI"/>
    <property type="match status" value="1"/>
</dbReference>
<keyword evidence="7" id="KW-1185">Reference proteome</keyword>
<dbReference type="InterPro" id="IPR001647">
    <property type="entry name" value="HTH_TetR"/>
</dbReference>